<name>A0A3Q4H0G9_NEOBR</name>
<dbReference type="GO" id="GO:0007399">
    <property type="term" value="P:nervous system development"/>
    <property type="evidence" value="ECO:0007669"/>
    <property type="project" value="UniProtKB-ARBA"/>
</dbReference>
<dbReference type="GO" id="GO:0015031">
    <property type="term" value="P:protein transport"/>
    <property type="evidence" value="ECO:0007669"/>
    <property type="project" value="TreeGrafter"/>
</dbReference>
<evidence type="ECO:0000313" key="4">
    <source>
        <dbReference type="Proteomes" id="UP000261580"/>
    </source>
</evidence>
<dbReference type="InterPro" id="IPR050357">
    <property type="entry name" value="Arrestin_domain-protein"/>
</dbReference>
<feature type="domain" description="Arrestin-like N-terminal" evidence="2">
    <location>
        <begin position="7"/>
        <end position="73"/>
    </location>
</feature>
<dbReference type="Pfam" id="PF00339">
    <property type="entry name" value="Arrestin_N"/>
    <property type="match status" value="1"/>
</dbReference>
<comment type="similarity">
    <text evidence="1">Belongs to the arrestin family.</text>
</comment>
<reference evidence="3" key="1">
    <citation type="submission" date="2025-08" db="UniProtKB">
        <authorList>
            <consortium name="Ensembl"/>
        </authorList>
    </citation>
    <scope>IDENTIFICATION</scope>
</reference>
<dbReference type="InterPro" id="IPR011021">
    <property type="entry name" value="Arrestin-like_N"/>
</dbReference>
<dbReference type="STRING" id="32507.ENSNBRP00000015071"/>
<dbReference type="GeneTree" id="ENSGT00940000166440"/>
<dbReference type="GO" id="GO:0031625">
    <property type="term" value="F:ubiquitin protein ligase binding"/>
    <property type="evidence" value="ECO:0007669"/>
    <property type="project" value="TreeGrafter"/>
</dbReference>
<accession>A0A3Q4H0G9</accession>
<dbReference type="AlphaFoldDB" id="A0A3Q4H0G9"/>
<keyword evidence="4" id="KW-1185">Reference proteome</keyword>
<dbReference type="Ensembl" id="ENSNBRT00000015484.1">
    <property type="protein sequence ID" value="ENSNBRP00000015071.1"/>
    <property type="gene ID" value="ENSNBRG00000011669.1"/>
</dbReference>
<dbReference type="PANTHER" id="PTHR11188">
    <property type="entry name" value="ARRESTIN DOMAIN CONTAINING PROTEIN"/>
    <property type="match status" value="1"/>
</dbReference>
<evidence type="ECO:0000313" key="3">
    <source>
        <dbReference type="Ensembl" id="ENSNBRP00000015071.1"/>
    </source>
</evidence>
<protein>
    <recommendedName>
        <fullName evidence="2">Arrestin-like N-terminal domain-containing protein</fullName>
    </recommendedName>
</protein>
<dbReference type="Proteomes" id="UP000261580">
    <property type="component" value="Unassembled WGS sequence"/>
</dbReference>
<dbReference type="SUPFAM" id="SSF81296">
    <property type="entry name" value="E set domains"/>
    <property type="match status" value="1"/>
</dbReference>
<organism evidence="3 4">
    <name type="scientific">Neolamprologus brichardi</name>
    <name type="common">Fairy cichlid</name>
    <name type="synonym">Lamprologus brichardi</name>
    <dbReference type="NCBI Taxonomy" id="32507"/>
    <lineage>
        <taxon>Eukaryota</taxon>
        <taxon>Metazoa</taxon>
        <taxon>Chordata</taxon>
        <taxon>Craniata</taxon>
        <taxon>Vertebrata</taxon>
        <taxon>Euteleostomi</taxon>
        <taxon>Actinopterygii</taxon>
        <taxon>Neopterygii</taxon>
        <taxon>Teleostei</taxon>
        <taxon>Neoteleostei</taxon>
        <taxon>Acanthomorphata</taxon>
        <taxon>Ovalentaria</taxon>
        <taxon>Cichlomorphae</taxon>
        <taxon>Cichliformes</taxon>
        <taxon>Cichlidae</taxon>
        <taxon>African cichlids</taxon>
        <taxon>Pseudocrenilabrinae</taxon>
        <taxon>Lamprologini</taxon>
        <taxon>Neolamprologus</taxon>
    </lineage>
</organism>
<dbReference type="Bgee" id="ENSNBRG00000011669">
    <property type="expression patterns" value="Expressed in testis"/>
</dbReference>
<evidence type="ECO:0000256" key="1">
    <source>
        <dbReference type="ARBA" id="ARBA00005298"/>
    </source>
</evidence>
<reference evidence="3" key="2">
    <citation type="submission" date="2025-09" db="UniProtKB">
        <authorList>
            <consortium name="Ensembl"/>
        </authorList>
    </citation>
    <scope>IDENTIFICATION</scope>
</reference>
<dbReference type="InterPro" id="IPR014752">
    <property type="entry name" value="Arrestin-like_C"/>
</dbReference>
<proteinExistence type="inferred from homology"/>
<evidence type="ECO:0000259" key="2">
    <source>
        <dbReference type="Pfam" id="PF00339"/>
    </source>
</evidence>
<dbReference type="GO" id="GO:1990756">
    <property type="term" value="F:ubiquitin-like ligase-substrate adaptor activity"/>
    <property type="evidence" value="ECO:0007669"/>
    <property type="project" value="TreeGrafter"/>
</dbReference>
<dbReference type="Gene3D" id="2.60.40.640">
    <property type="match status" value="1"/>
</dbReference>
<dbReference type="InterPro" id="IPR014756">
    <property type="entry name" value="Ig_E-set"/>
</dbReference>
<sequence>MGKLQEFTIAFEKNKDVYSPGESISGTVAVKLDQPLQCKAIKVNCNGFCGITNKVYDTAWTMEEQYFNSTISVADKGVLSDMFWHVVRMGLVFFSSQNVKNICIHTHKICMLLLSRQFASTYARHIL</sequence>
<dbReference type="PANTHER" id="PTHR11188:SF176">
    <property type="entry name" value="ARRESTIN DOMAIN-CONTAINING PROTEIN 1"/>
    <property type="match status" value="1"/>
</dbReference>
<dbReference type="GO" id="GO:0005737">
    <property type="term" value="C:cytoplasm"/>
    <property type="evidence" value="ECO:0007669"/>
    <property type="project" value="TreeGrafter"/>
</dbReference>